<protein>
    <submittedName>
        <fullName evidence="2">Uncharacterized protein</fullName>
    </submittedName>
</protein>
<proteinExistence type="predicted"/>
<dbReference type="RefSeq" id="WP_103081663.1">
    <property type="nucleotide sequence ID" value="NZ_CP021850.1"/>
</dbReference>
<dbReference type="OrthoDB" id="9793135at2"/>
<dbReference type="AlphaFoldDB" id="A0A2K2FJ72"/>
<evidence type="ECO:0000313" key="3">
    <source>
        <dbReference type="Proteomes" id="UP000236151"/>
    </source>
</evidence>
<dbReference type="Proteomes" id="UP000236151">
    <property type="component" value="Unassembled WGS sequence"/>
</dbReference>
<keyword evidence="3" id="KW-1185">Reference proteome</keyword>
<dbReference type="InterPro" id="IPR043751">
    <property type="entry name" value="DUF5696"/>
</dbReference>
<evidence type="ECO:0000313" key="2">
    <source>
        <dbReference type="EMBL" id="PNT98831.1"/>
    </source>
</evidence>
<organism evidence="2 3">
    <name type="scientific">Clostridium thermosuccinogenes</name>
    <dbReference type="NCBI Taxonomy" id="84032"/>
    <lineage>
        <taxon>Bacteria</taxon>
        <taxon>Bacillati</taxon>
        <taxon>Bacillota</taxon>
        <taxon>Clostridia</taxon>
        <taxon>Eubacteriales</taxon>
        <taxon>Clostridiaceae</taxon>
        <taxon>Clostridium</taxon>
    </lineage>
</organism>
<name>A0A2K2FJ72_9CLOT</name>
<feature type="signal peptide" evidence="1">
    <location>
        <begin position="1"/>
        <end position="28"/>
    </location>
</feature>
<dbReference type="EMBL" id="NIOJ01000024">
    <property type="protein sequence ID" value="PNT98831.1"/>
    <property type="molecule type" value="Genomic_DNA"/>
</dbReference>
<dbReference type="KEGG" id="cthd:CDO33_14410"/>
<gene>
    <name evidence="2" type="ORF">CDQ84_10325</name>
</gene>
<comment type="caution">
    <text evidence="2">The sequence shown here is derived from an EMBL/GenBank/DDBJ whole genome shotgun (WGS) entry which is preliminary data.</text>
</comment>
<keyword evidence="1" id="KW-0732">Signal</keyword>
<reference evidence="2 3" key="1">
    <citation type="submission" date="2017-06" db="EMBL/GenBank/DDBJ databases">
        <title>Investigating the central metabolism of Clostridium thermosuccinogenes.</title>
        <authorList>
            <person name="Koendjbiharie J.G."/>
            <person name="van Kranenburg R."/>
        </authorList>
    </citation>
    <scope>NUCLEOTIDE SEQUENCE [LARGE SCALE GENOMIC DNA]</scope>
    <source>
        <strain evidence="2 3">DSM 5806</strain>
    </source>
</reference>
<dbReference type="Pfam" id="PF18952">
    <property type="entry name" value="DUF5696"/>
    <property type="match status" value="1"/>
</dbReference>
<sequence length="766" mass="86168">MLRNVKRCIAAVLLLAIAAVTWTVKTGAFVDDKGGLPEKGDALAAIADVNSNRHTRTETFDKVPNRLNLDGYAKIMEDSRLEVWHREKNASIRVVDKATGYVWGGLAEEKPEDMNTTWSGVGNALVSIDYFDAKGLEKRLSIADKNVKKSFKAQGNILRYSVSYITLDISFDFEMELRDGSLLFRMIDDSIKEGEDYSLAAVYFVPFLGSTRADEIDGYMLVPDGPGALIRYSKPSQYLVNFDKRIYGKDYGIDHLFEVNDLKSSRPNDFSTEEPQVLMPVFGVVHGVKQNAYFARVEKGAEYASIVATPSGIVTNYNWISARFIYRQKYLQPTSKSGAGVQVAQKERNRFEAEISYRFLRGEDADYIGMAKLYRRILQEEGNLPAGERIDADIPLQLDIIGSDLERGFIFNRVLPITTAAKARQIAEDIAGQGISNITMVFKGWQKGGLNGSRPSNFSFESKVGGKKALSLLDEHISSKGGRFYYYENPVTVKETQIDLRQEGGTALSQALIKVERDNDAIWLKDTYFVKADIAADYVAGKAKLYAENGMKGMALDEFGQRLYAENQRDRVTCRLDIRKKQEETAQKVLVDIENLAMYRPNQYLWKYSSEIFNVPVTNSQCLFETDTVPFMQIVLKGSVDYYAPYSNMSFYSRTDVLRMIEYGAYPAFLLTGLDNHEMEHTPISELYSTKYEDWKQHILEVYNDVNAALSRVEGRKITGRTVVSSGVVKMDYEGGVSILINYTGSNYSFGSVNIPAQSYAVLEGE</sequence>
<evidence type="ECO:0000256" key="1">
    <source>
        <dbReference type="SAM" id="SignalP"/>
    </source>
</evidence>
<feature type="chain" id="PRO_5039354358" evidence="1">
    <location>
        <begin position="29"/>
        <end position="766"/>
    </location>
</feature>
<accession>A0A2K2FJ72</accession>